<reference evidence="6" key="1">
    <citation type="submission" date="2021-01" db="EMBL/GenBank/DDBJ databases">
        <title>Adiantum capillus-veneris genome.</title>
        <authorList>
            <person name="Fang Y."/>
            <person name="Liao Q."/>
        </authorList>
    </citation>
    <scope>NUCLEOTIDE SEQUENCE</scope>
    <source>
        <strain evidence="6">H3</strain>
        <tissue evidence="6">Leaf</tissue>
    </source>
</reference>
<feature type="domain" description="BTB" evidence="4">
    <location>
        <begin position="50"/>
        <end position="118"/>
    </location>
</feature>
<dbReference type="SUPFAM" id="SSF54695">
    <property type="entry name" value="POZ domain"/>
    <property type="match status" value="1"/>
</dbReference>
<keyword evidence="2" id="KW-0833">Ubl conjugation pathway</keyword>
<feature type="domain" description="NPH3" evidence="5">
    <location>
        <begin position="232"/>
        <end position="541"/>
    </location>
</feature>
<evidence type="ECO:0000256" key="3">
    <source>
        <dbReference type="SAM" id="MobiDB-lite"/>
    </source>
</evidence>
<organism evidence="6 7">
    <name type="scientific">Adiantum capillus-veneris</name>
    <name type="common">Maidenhair fern</name>
    <dbReference type="NCBI Taxonomy" id="13818"/>
    <lineage>
        <taxon>Eukaryota</taxon>
        <taxon>Viridiplantae</taxon>
        <taxon>Streptophyta</taxon>
        <taxon>Embryophyta</taxon>
        <taxon>Tracheophyta</taxon>
        <taxon>Polypodiopsida</taxon>
        <taxon>Polypodiidae</taxon>
        <taxon>Polypodiales</taxon>
        <taxon>Pteridineae</taxon>
        <taxon>Pteridaceae</taxon>
        <taxon>Vittarioideae</taxon>
        <taxon>Adiantum</taxon>
    </lineage>
</organism>
<dbReference type="PANTHER" id="PTHR32370">
    <property type="entry name" value="OS12G0117600 PROTEIN"/>
    <property type="match status" value="1"/>
</dbReference>
<proteinExistence type="predicted"/>
<dbReference type="Pfam" id="PF03000">
    <property type="entry name" value="NPH3"/>
    <property type="match status" value="1"/>
</dbReference>
<evidence type="ECO:0000256" key="1">
    <source>
        <dbReference type="ARBA" id="ARBA00004906"/>
    </source>
</evidence>
<comment type="caution">
    <text evidence="6">The sequence shown here is derived from an EMBL/GenBank/DDBJ whole genome shotgun (WGS) entry which is preliminary data.</text>
</comment>
<protein>
    <submittedName>
        <fullName evidence="6">Uncharacterized protein</fullName>
    </submittedName>
</protein>
<dbReference type="AlphaFoldDB" id="A0A9D4U8T0"/>
<keyword evidence="7" id="KW-1185">Reference proteome</keyword>
<dbReference type="Proteomes" id="UP000886520">
    <property type="component" value="Chromosome 22"/>
</dbReference>
<gene>
    <name evidence="6" type="ORF">GOP47_0023000</name>
</gene>
<dbReference type="PROSITE" id="PS50097">
    <property type="entry name" value="BTB"/>
    <property type="match status" value="1"/>
</dbReference>
<evidence type="ECO:0000259" key="4">
    <source>
        <dbReference type="PROSITE" id="PS50097"/>
    </source>
</evidence>
<dbReference type="OrthoDB" id="624345at2759"/>
<comment type="pathway">
    <text evidence="1">Protein modification; protein ubiquitination.</text>
</comment>
<accession>A0A9D4U8T0</accession>
<sequence>MRDPSKPLGCKGEGQKHRVELISPAKVQGARPDGFERNGQAWFVATELQSDLQVEVEATHFHLHKFPLLSRSGLLNRLVFESRDTEKDHIKLVDLPGGADAFELAAKFCYGVAVELTPSNVASLRCAAEYLEMRDDLEEGNLVTKTEAFLSFVVLASWKDSITVLQSCKSLLPWAESLQIVQRCSESIAWKACTDPKGIRWSYTGAASKKQSSPVCEAVLVADDLERTIPQDWWFEDICLLSVEYFVRVINAVKVKGARAELVGAAIAHYALKWLPGSLKDRSFLDESFKGFSRSPHRTVDDSFRGFGLPTRSPPNNVETNLELQINERMLLETILDALPSQRDSITCNFLLRLLRAANILQVDASHCRELERRIGSQLDQASLQDLLVLSSNLSSDTAFDVDVVYRIVQHFVLQDVPVEGNGKSPKIEHEMVITAARGKVAKLLDGYLAEVACDPKLPLSTFQTLIESLSEHARSCDDGLYKAIDNYFRSHPDLSDADRKKLCRSIDVHKLTLDACLHASQNDRLPLRMVVQVLFSEQVKLRNAITGGSRAASEERTPLSLLMQFARVSTSDSDPQSSRDGWSIPNMDFRALQLEVQQMRAEFMGLKSYCSGLQEQLDKVSKRKGLFSWGSSFKKLNSMWKSSNLVQQHNKSPSASRRASVEATSALCEASSHSCNGRRPTNRWRRNSVS</sequence>
<dbReference type="Pfam" id="PF00651">
    <property type="entry name" value="BTB"/>
    <property type="match status" value="1"/>
</dbReference>
<dbReference type="InterPro" id="IPR000210">
    <property type="entry name" value="BTB/POZ_dom"/>
</dbReference>
<evidence type="ECO:0000256" key="2">
    <source>
        <dbReference type="ARBA" id="ARBA00022786"/>
    </source>
</evidence>
<evidence type="ECO:0000313" key="7">
    <source>
        <dbReference type="Proteomes" id="UP000886520"/>
    </source>
</evidence>
<evidence type="ECO:0000313" key="6">
    <source>
        <dbReference type="EMBL" id="KAI5062461.1"/>
    </source>
</evidence>
<name>A0A9D4U8T0_ADICA</name>
<dbReference type="InterPro" id="IPR043454">
    <property type="entry name" value="NPH3/RPT2-like"/>
</dbReference>
<dbReference type="EMBL" id="JABFUD020000022">
    <property type="protein sequence ID" value="KAI5062461.1"/>
    <property type="molecule type" value="Genomic_DNA"/>
</dbReference>
<dbReference type="CDD" id="cd18312">
    <property type="entry name" value="BTB_POZ_NPY3-like"/>
    <property type="match status" value="1"/>
</dbReference>
<evidence type="ECO:0000259" key="5">
    <source>
        <dbReference type="PROSITE" id="PS51649"/>
    </source>
</evidence>
<dbReference type="PROSITE" id="PS51649">
    <property type="entry name" value="NPH3"/>
    <property type="match status" value="1"/>
</dbReference>
<dbReference type="InterPro" id="IPR027356">
    <property type="entry name" value="NPH3_dom"/>
</dbReference>
<feature type="region of interest" description="Disordered" evidence="3">
    <location>
        <begin position="672"/>
        <end position="691"/>
    </location>
</feature>
<feature type="compositionally biased region" description="Basic residues" evidence="3">
    <location>
        <begin position="681"/>
        <end position="691"/>
    </location>
</feature>
<dbReference type="Gene3D" id="3.30.710.10">
    <property type="entry name" value="Potassium Channel Kv1.1, Chain A"/>
    <property type="match status" value="1"/>
</dbReference>
<dbReference type="InterPro" id="IPR011333">
    <property type="entry name" value="SKP1/BTB/POZ_sf"/>
</dbReference>